<dbReference type="EMBL" id="JAIWQS010000007">
    <property type="protein sequence ID" value="KAJ8759717.1"/>
    <property type="molecule type" value="Genomic_DNA"/>
</dbReference>
<evidence type="ECO:0000313" key="2">
    <source>
        <dbReference type="Proteomes" id="UP001159364"/>
    </source>
</evidence>
<protein>
    <recommendedName>
        <fullName evidence="3">F-box associated domain-containing protein</fullName>
    </recommendedName>
</protein>
<sequence length="297" mass="33430">MEILSDFQISMVSLGNPSTELLNTLPSIPTKGLPVGNNLINCAIGINKNYRKGGKTSSRRPTNDSFYPEVWIHELQAGDKELGVLGDRLCINSICISTKNCVEIWVMNECVVEDSWMKLFSVAQTVLGTEGAERLVPLACSKNIHDVLFELNRNKFFWYYPQTEKAEDIEIIRLPDQAHHGYTAFVCHQTSEPVTGKFNAISVLGDDQKKEKKKKNKTNRAQSIVYLSLPSLAPEPGISSYQKDQLIMIMTLPEEAKRAIDEFVSRLSRPISESINPMIERIVAGFSLLREIEVRLN</sequence>
<comment type="caution">
    <text evidence="1">The sequence shown here is derived from an EMBL/GenBank/DDBJ whole genome shotgun (WGS) entry which is preliminary data.</text>
</comment>
<dbReference type="Proteomes" id="UP001159364">
    <property type="component" value="Linkage Group LG07"/>
</dbReference>
<organism evidence="1 2">
    <name type="scientific">Erythroxylum novogranatense</name>
    <dbReference type="NCBI Taxonomy" id="1862640"/>
    <lineage>
        <taxon>Eukaryota</taxon>
        <taxon>Viridiplantae</taxon>
        <taxon>Streptophyta</taxon>
        <taxon>Embryophyta</taxon>
        <taxon>Tracheophyta</taxon>
        <taxon>Spermatophyta</taxon>
        <taxon>Magnoliopsida</taxon>
        <taxon>eudicotyledons</taxon>
        <taxon>Gunneridae</taxon>
        <taxon>Pentapetalae</taxon>
        <taxon>rosids</taxon>
        <taxon>fabids</taxon>
        <taxon>Malpighiales</taxon>
        <taxon>Erythroxylaceae</taxon>
        <taxon>Erythroxylum</taxon>
    </lineage>
</organism>
<gene>
    <name evidence="1" type="ORF">K2173_009818</name>
</gene>
<dbReference type="AlphaFoldDB" id="A0AAV8SZ11"/>
<evidence type="ECO:0008006" key="3">
    <source>
        <dbReference type="Google" id="ProtNLM"/>
    </source>
</evidence>
<accession>A0AAV8SZ11</accession>
<name>A0AAV8SZ11_9ROSI</name>
<reference evidence="1 2" key="1">
    <citation type="submission" date="2021-09" db="EMBL/GenBank/DDBJ databases">
        <title>Genomic insights and catalytic innovation underlie evolution of tropane alkaloids biosynthesis.</title>
        <authorList>
            <person name="Wang Y.-J."/>
            <person name="Tian T."/>
            <person name="Huang J.-P."/>
            <person name="Huang S.-X."/>
        </authorList>
    </citation>
    <scope>NUCLEOTIDE SEQUENCE [LARGE SCALE GENOMIC DNA]</scope>
    <source>
        <strain evidence="1">KIB-2018</strain>
        <tissue evidence="1">Leaf</tissue>
    </source>
</reference>
<proteinExistence type="predicted"/>
<keyword evidence="2" id="KW-1185">Reference proteome</keyword>
<evidence type="ECO:0000313" key="1">
    <source>
        <dbReference type="EMBL" id="KAJ8759717.1"/>
    </source>
</evidence>